<dbReference type="InterPro" id="IPR000916">
    <property type="entry name" value="Bet_v_I/MLP"/>
</dbReference>
<dbReference type="AlphaFoldDB" id="A0ABD2YUN9"/>
<dbReference type="Gene3D" id="3.30.530.20">
    <property type="match status" value="1"/>
</dbReference>
<dbReference type="CDD" id="cd07816">
    <property type="entry name" value="Bet_v1-like"/>
    <property type="match status" value="1"/>
</dbReference>
<proteinExistence type="predicted"/>
<feature type="domain" description="Bet v I/Major latex protein" evidence="1">
    <location>
        <begin position="38"/>
        <end position="185"/>
    </location>
</feature>
<keyword evidence="3" id="KW-1185">Reference proteome</keyword>
<dbReference type="Proteomes" id="UP001630127">
    <property type="component" value="Unassembled WGS sequence"/>
</dbReference>
<dbReference type="SMART" id="SM01037">
    <property type="entry name" value="Bet_v_1"/>
    <property type="match status" value="1"/>
</dbReference>
<reference evidence="2 3" key="1">
    <citation type="submission" date="2024-11" db="EMBL/GenBank/DDBJ databases">
        <title>A near-complete genome assembly of Cinchona calisaya.</title>
        <authorList>
            <person name="Lian D.C."/>
            <person name="Zhao X.W."/>
            <person name="Wei L."/>
        </authorList>
    </citation>
    <scope>NUCLEOTIDE SEQUENCE [LARGE SCALE GENOMIC DNA]</scope>
    <source>
        <tissue evidence="2">Nenye</tissue>
    </source>
</reference>
<dbReference type="PANTHER" id="PTHR31907">
    <property type="entry name" value="MLP-LIKE PROTEIN 423"/>
    <property type="match status" value="1"/>
</dbReference>
<name>A0ABD2YUN9_9GENT</name>
<accession>A0ABD2YUN9</accession>
<evidence type="ECO:0000313" key="2">
    <source>
        <dbReference type="EMBL" id="KAL3510571.1"/>
    </source>
</evidence>
<organism evidence="2 3">
    <name type="scientific">Cinchona calisaya</name>
    <dbReference type="NCBI Taxonomy" id="153742"/>
    <lineage>
        <taxon>Eukaryota</taxon>
        <taxon>Viridiplantae</taxon>
        <taxon>Streptophyta</taxon>
        <taxon>Embryophyta</taxon>
        <taxon>Tracheophyta</taxon>
        <taxon>Spermatophyta</taxon>
        <taxon>Magnoliopsida</taxon>
        <taxon>eudicotyledons</taxon>
        <taxon>Gunneridae</taxon>
        <taxon>Pentapetalae</taxon>
        <taxon>asterids</taxon>
        <taxon>lamiids</taxon>
        <taxon>Gentianales</taxon>
        <taxon>Rubiaceae</taxon>
        <taxon>Cinchonoideae</taxon>
        <taxon>Cinchoneae</taxon>
        <taxon>Cinchona</taxon>
    </lineage>
</organism>
<dbReference type="InterPro" id="IPR051761">
    <property type="entry name" value="MLP-like_ligand-binding"/>
</dbReference>
<dbReference type="SUPFAM" id="SSF55961">
    <property type="entry name" value="Bet v1-like"/>
    <property type="match status" value="1"/>
</dbReference>
<dbReference type="EMBL" id="JBJUIK010000012">
    <property type="protein sequence ID" value="KAL3510571.1"/>
    <property type="molecule type" value="Genomic_DNA"/>
</dbReference>
<sequence>MSKPARGGKPWPARGGKPWDLKLQTFRPVLPIATYEVSLSGRLVSSVEVKATGDVLHEIFAYKPHHLASGFPDIIQNVVLVEGSWGTAGSVVFGSYTLDGRKQVIKSIIDAVDSSKKSITYKLIEGDLLQLYRTVSITIRVDTHDGNNSVTWIMDYVKQSPNVPDPNSLMDMFYTLTKGIDSHHAN</sequence>
<evidence type="ECO:0000259" key="1">
    <source>
        <dbReference type="SMART" id="SM01037"/>
    </source>
</evidence>
<comment type="caution">
    <text evidence="2">The sequence shown here is derived from an EMBL/GenBank/DDBJ whole genome shotgun (WGS) entry which is preliminary data.</text>
</comment>
<dbReference type="InterPro" id="IPR023393">
    <property type="entry name" value="START-like_dom_sf"/>
</dbReference>
<evidence type="ECO:0000313" key="3">
    <source>
        <dbReference type="Proteomes" id="UP001630127"/>
    </source>
</evidence>
<gene>
    <name evidence="2" type="ORF">ACH5RR_029972</name>
</gene>
<protein>
    <recommendedName>
        <fullName evidence="1">Bet v I/Major latex protein domain-containing protein</fullName>
    </recommendedName>
</protein>
<dbReference type="Pfam" id="PF00407">
    <property type="entry name" value="Bet_v_1"/>
    <property type="match status" value="1"/>
</dbReference>